<accession>A0A0U4CB25</accession>
<protein>
    <recommendedName>
        <fullName evidence="3">Acetoacetate decarboxylase</fullName>
    </recommendedName>
</protein>
<dbReference type="STRING" id="2041.AERYTH_09965"/>
<gene>
    <name evidence="1" type="ORF">AERYTH_09965</name>
</gene>
<dbReference type="KEGG" id="aer:AERYTH_09965"/>
<dbReference type="PATRIC" id="fig|2041.4.peg.2083"/>
<dbReference type="GO" id="GO:0016829">
    <property type="term" value="F:lyase activity"/>
    <property type="evidence" value="ECO:0007669"/>
    <property type="project" value="InterPro"/>
</dbReference>
<dbReference type="Pfam" id="PF06314">
    <property type="entry name" value="ADC"/>
    <property type="match status" value="1"/>
</dbReference>
<reference evidence="1 2" key="1">
    <citation type="journal article" date="1991" name="Int. J. Syst. Bacteriol.">
        <title>Description of the erythromycin-producing bacterium Arthrobacter sp. strain NRRL B-3381 as Aeromicrobium erythreum gen. nov., sp. nov.</title>
        <authorList>
            <person name="Miller E.S."/>
            <person name="Woese C.R."/>
            <person name="Brenner S."/>
        </authorList>
    </citation>
    <scope>NUCLEOTIDE SEQUENCE [LARGE SCALE GENOMIC DNA]</scope>
    <source>
        <strain evidence="1 2">AR18</strain>
    </source>
</reference>
<dbReference type="SUPFAM" id="SSF160104">
    <property type="entry name" value="Acetoacetate decarboxylase-like"/>
    <property type="match status" value="1"/>
</dbReference>
<dbReference type="InterPro" id="IPR010451">
    <property type="entry name" value="Acetoacetate_decarboxylase"/>
</dbReference>
<evidence type="ECO:0000313" key="1">
    <source>
        <dbReference type="EMBL" id="ALX05006.1"/>
    </source>
</evidence>
<evidence type="ECO:0000313" key="2">
    <source>
        <dbReference type="Proteomes" id="UP000067689"/>
    </source>
</evidence>
<dbReference type="InterPro" id="IPR023375">
    <property type="entry name" value="ADC_dom_sf"/>
</dbReference>
<dbReference type="Gene3D" id="2.40.400.10">
    <property type="entry name" value="Acetoacetate decarboxylase-like"/>
    <property type="match status" value="1"/>
</dbReference>
<dbReference type="Proteomes" id="UP000067689">
    <property type="component" value="Chromosome"/>
</dbReference>
<evidence type="ECO:0008006" key="3">
    <source>
        <dbReference type="Google" id="ProtNLM"/>
    </source>
</evidence>
<organism evidence="1 2">
    <name type="scientific">Aeromicrobium erythreum</name>
    <dbReference type="NCBI Taxonomy" id="2041"/>
    <lineage>
        <taxon>Bacteria</taxon>
        <taxon>Bacillati</taxon>
        <taxon>Actinomycetota</taxon>
        <taxon>Actinomycetes</taxon>
        <taxon>Propionibacteriales</taxon>
        <taxon>Nocardioidaceae</taxon>
        <taxon>Aeromicrobium</taxon>
    </lineage>
</organism>
<dbReference type="EMBL" id="CP011502">
    <property type="protein sequence ID" value="ALX05006.1"/>
    <property type="molecule type" value="Genomic_DNA"/>
</dbReference>
<sequence>MGVSYPPEPWDLHGQAVASVFLVPVRSLPAPPPGTRVVSVAGRAVVTAAFFRYEEPSPLVYDEVMATVLVRRGVRPRVWIPWIWVDSEASRDGGRALWAIPKDLARFDVEPGRRHRGDGLASVEVARTVGLPGRWPLAFRVVQRRGGRSVVTSVRGRLRAQLLRTSWTFSGPLSLLAGRRPVVSVRASRFRLLFGRG</sequence>
<dbReference type="AlphaFoldDB" id="A0A0U4CB25"/>
<name>A0A0U4CB25_9ACTN</name>
<proteinExistence type="predicted"/>
<keyword evidence="2" id="KW-1185">Reference proteome</keyword>